<protein>
    <submittedName>
        <fullName evidence="1">Uncharacterized protein</fullName>
    </submittedName>
</protein>
<sequence>MLQNFPHTLNHKLHRGAILTCFGQKTGELGQAVAGQPREEGRMLSLA</sequence>
<dbReference type="AlphaFoldDB" id="A8NSZ4"/>
<dbReference type="EMBL" id="DS237906">
    <property type="protein sequence ID" value="EDP37867.1"/>
    <property type="molecule type" value="Genomic_DNA"/>
</dbReference>
<accession>A8NSZ4</accession>
<organism evidence="1">
    <name type="scientific">Brugia malayi</name>
    <name type="common">Filarial nematode worm</name>
    <dbReference type="NCBI Taxonomy" id="6279"/>
    <lineage>
        <taxon>Eukaryota</taxon>
        <taxon>Metazoa</taxon>
        <taxon>Ecdysozoa</taxon>
        <taxon>Nematoda</taxon>
        <taxon>Chromadorea</taxon>
        <taxon>Rhabditida</taxon>
        <taxon>Spirurina</taxon>
        <taxon>Spiruromorpha</taxon>
        <taxon>Filarioidea</taxon>
        <taxon>Onchocercidae</taxon>
        <taxon>Brugia</taxon>
    </lineage>
</organism>
<proteinExistence type="predicted"/>
<reference evidence="1" key="1">
    <citation type="journal article" date="2007" name="Science">
        <title>Draft genome of the filarial nematode parasite Brugia malayi.</title>
        <authorList>
            <person name="Ghedin E."/>
            <person name="Wang S."/>
            <person name="Spiro D."/>
            <person name="Caler E."/>
            <person name="Zhao Q."/>
            <person name="Crabtree J."/>
            <person name="Allen J.E."/>
            <person name="Delcher A.L."/>
            <person name="Guiliano D.B."/>
            <person name="Miranda-Saavedra D."/>
            <person name="Angiuoli S.V."/>
            <person name="Creasy T."/>
            <person name="Amedeo P."/>
            <person name="Haas B."/>
            <person name="El-Sayed N.M."/>
            <person name="Wortman J.R."/>
            <person name="Feldblyum T."/>
            <person name="Tallon L."/>
            <person name="Schatz M."/>
            <person name="Shumway M."/>
            <person name="Koo H."/>
            <person name="Salzberg S.L."/>
            <person name="Schobel S."/>
            <person name="Pertea M."/>
            <person name="Pop M."/>
            <person name="White O."/>
            <person name="Barton G.J."/>
            <person name="Carlow C.K."/>
            <person name="Crawford M.J."/>
            <person name="Daub J."/>
            <person name="Dimmic M.W."/>
            <person name="Estes C.F."/>
            <person name="Foster J.M."/>
            <person name="Ganatra M."/>
            <person name="Gregory W.F."/>
            <person name="Johnson N.M."/>
            <person name="Jin J."/>
            <person name="Komuniecki R."/>
            <person name="Korf I."/>
            <person name="Kumar S."/>
            <person name="Laney S."/>
            <person name="Li B.W."/>
            <person name="Li W."/>
            <person name="Lindblom T.H."/>
            <person name="Lustigman S."/>
            <person name="Ma D."/>
            <person name="Maina C.V."/>
            <person name="Martin D.M."/>
            <person name="McCarter J.P."/>
            <person name="McReynolds L."/>
            <person name="Mitreva M."/>
            <person name="Nutman T.B."/>
            <person name="Parkinson J."/>
            <person name="Peregrin-Alvarez J.M."/>
            <person name="Poole C."/>
            <person name="Ren Q."/>
            <person name="Saunders L."/>
            <person name="Sluder A.E."/>
            <person name="Smith K."/>
            <person name="Stanke M."/>
            <person name="Unnasch T.R."/>
            <person name="Ware J."/>
            <person name="Wei A.D."/>
            <person name="Weil G."/>
            <person name="Williams D.J."/>
            <person name="Zhang Y."/>
            <person name="Williams S.A."/>
            <person name="Fraser-Liggett C."/>
            <person name="Slatko B."/>
            <person name="Blaxter M.L."/>
            <person name="Scott A.L."/>
        </authorList>
    </citation>
    <scope>NUCLEOTIDE SEQUENCE [LARGE SCALE GENOMIC DNA]</scope>
</reference>
<evidence type="ECO:0000313" key="1">
    <source>
        <dbReference type="EMBL" id="EDP37867.1"/>
    </source>
</evidence>
<gene>
    <name evidence="1" type="ORF">Bm1_09145</name>
</gene>
<name>A8NSZ4_BRUMA</name>